<evidence type="ECO:0000313" key="13">
    <source>
        <dbReference type="Proteomes" id="UP000663992"/>
    </source>
</evidence>
<dbReference type="Gene3D" id="3.30.420.40">
    <property type="match status" value="2"/>
</dbReference>
<feature type="domain" description="Carbohydrate kinase FGGY C-terminal" evidence="11">
    <location>
        <begin position="249"/>
        <end position="435"/>
    </location>
</feature>
<dbReference type="SUPFAM" id="SSF53067">
    <property type="entry name" value="Actin-like ATPase domain"/>
    <property type="match status" value="2"/>
</dbReference>
<comment type="caution">
    <text evidence="12">The sequence shown here is derived from an EMBL/GenBank/DDBJ whole genome shotgun (WGS) entry which is preliminary data.</text>
</comment>
<dbReference type="PANTHER" id="PTHR43095:SF6">
    <property type="entry name" value="XYLULOSE KINASE"/>
    <property type="match status" value="1"/>
</dbReference>
<evidence type="ECO:0000313" key="12">
    <source>
        <dbReference type="EMBL" id="MBN7818600.1"/>
    </source>
</evidence>
<dbReference type="PROSITE" id="PS00933">
    <property type="entry name" value="FGGY_KINASES_1"/>
    <property type="match status" value="1"/>
</dbReference>
<dbReference type="HAMAP" id="MF_02220">
    <property type="entry name" value="XylB"/>
    <property type="match status" value="1"/>
</dbReference>
<dbReference type="EMBL" id="JAFKCS010000001">
    <property type="protein sequence ID" value="MBN7818600.1"/>
    <property type="molecule type" value="Genomic_DNA"/>
</dbReference>
<dbReference type="CDD" id="cd07808">
    <property type="entry name" value="ASKHA_NBD_FGGY_EcXK-like"/>
    <property type="match status" value="1"/>
</dbReference>
<gene>
    <name evidence="8 9 12" type="primary">xylB</name>
    <name evidence="12" type="ORF">J0A65_01925</name>
</gene>
<name>A0ABS3CND2_9ALTE</name>
<dbReference type="InterPro" id="IPR043129">
    <property type="entry name" value="ATPase_NBD"/>
</dbReference>
<keyword evidence="13" id="KW-1185">Reference proteome</keyword>
<keyword evidence="4 8" id="KW-0547">Nucleotide-binding</keyword>
<reference evidence="12 13" key="1">
    <citation type="submission" date="2021-03" db="EMBL/GenBank/DDBJ databases">
        <title>novel species isolated from a fishpond in China.</title>
        <authorList>
            <person name="Lu H."/>
            <person name="Cai Z."/>
        </authorList>
    </citation>
    <scope>NUCLEOTIDE SEQUENCE [LARGE SCALE GENOMIC DNA]</scope>
    <source>
        <strain evidence="12 13">Y57</strain>
    </source>
</reference>
<evidence type="ECO:0000256" key="7">
    <source>
        <dbReference type="ARBA" id="ARBA00023277"/>
    </source>
</evidence>
<feature type="active site" description="Proton acceptor" evidence="8">
    <location>
        <position position="233"/>
    </location>
</feature>
<evidence type="ECO:0000256" key="2">
    <source>
        <dbReference type="ARBA" id="ARBA00022629"/>
    </source>
</evidence>
<feature type="domain" description="Carbohydrate kinase FGGY N-terminal" evidence="10">
    <location>
        <begin position="1"/>
        <end position="240"/>
    </location>
</feature>
<feature type="site" description="Important for activity" evidence="8">
    <location>
        <position position="6"/>
    </location>
</feature>
<dbReference type="RefSeq" id="WP_206592418.1">
    <property type="nucleotide sequence ID" value="NZ_JAFKCS010000001.1"/>
</dbReference>
<dbReference type="PIRSF" id="PIRSF000538">
    <property type="entry name" value="GlpK"/>
    <property type="match status" value="1"/>
</dbReference>
<evidence type="ECO:0000256" key="8">
    <source>
        <dbReference type="HAMAP-Rule" id="MF_02220"/>
    </source>
</evidence>
<evidence type="ECO:0000256" key="4">
    <source>
        <dbReference type="ARBA" id="ARBA00022741"/>
    </source>
</evidence>
<evidence type="ECO:0000256" key="3">
    <source>
        <dbReference type="ARBA" id="ARBA00022679"/>
    </source>
</evidence>
<dbReference type="PANTHER" id="PTHR43095">
    <property type="entry name" value="SUGAR KINASE"/>
    <property type="match status" value="1"/>
</dbReference>
<dbReference type="NCBIfam" id="TIGR01312">
    <property type="entry name" value="XylB"/>
    <property type="match status" value="1"/>
</dbReference>
<dbReference type="InterPro" id="IPR018483">
    <property type="entry name" value="Carb_kinase_FGGY_CS"/>
</dbReference>
<dbReference type="GO" id="GO:0004856">
    <property type="term" value="F:D-xylulokinase activity"/>
    <property type="evidence" value="ECO:0007669"/>
    <property type="project" value="UniProtKB-EC"/>
</dbReference>
<sequence>MYLGIDLGTSGVKVIMLAEDGQITDSESYSLSISRPHTLWSEQDPEHWWLALDRCMTALAKRQALSQVRAIGLSGQMHGATLLDQNHQVIRPAILWNDGRAHPQCKQLEDKVPDAREITGNLAMPGFTAPKLLWVKEHEPTNFSKISTVLLPKDYLQFRLTGELATDMSDAAGTLWLDVAKRRWSEKMLTACGLQLSQMPRLLEGNQIAGYLHTSLAQRWDMSTVPVVAGAGDNAAGAIGAGLIHPGQAMISLGTSGVYFAVSDGFLKNPKSALHSFCHALPGTWHLMSVVLSAASCLSWYADNIVKLPVSALLEELEQYQANEKTPLFLPYLSGERTPHNNPQASGMFFALTHQTQRVDLTYAVLEGVAFALAEGTEVLHTTGLVPKEISLIGGGARSPFWRQLLANTLNRSLTFREGGDVGPALGAARLAKLALHPKEDPATICPPPPVLAVHQPNACMHSLLANRLVRFKALYQALRGHF</sequence>
<comment type="similarity">
    <text evidence="1 8 9">Belongs to the FGGY kinase family.</text>
</comment>
<evidence type="ECO:0000256" key="9">
    <source>
        <dbReference type="RuleBase" id="RU364073"/>
    </source>
</evidence>
<dbReference type="Proteomes" id="UP000663992">
    <property type="component" value="Unassembled WGS sequence"/>
</dbReference>
<keyword evidence="5 8" id="KW-0418">Kinase</keyword>
<keyword evidence="2 8" id="KW-0859">Xylose metabolism</keyword>
<dbReference type="EC" id="2.7.1.17" evidence="8 9"/>
<feature type="binding site" evidence="8">
    <location>
        <begin position="77"/>
        <end position="78"/>
    </location>
    <ligand>
        <name>substrate</name>
    </ligand>
</feature>
<dbReference type="InterPro" id="IPR018485">
    <property type="entry name" value="FGGY_C"/>
</dbReference>
<evidence type="ECO:0000256" key="6">
    <source>
        <dbReference type="ARBA" id="ARBA00022840"/>
    </source>
</evidence>
<protein>
    <recommendedName>
        <fullName evidence="8 9">Xylulose kinase</fullName>
        <shortName evidence="8 9">Xylulokinase</shortName>
        <ecNumber evidence="8 9">2.7.1.17</ecNumber>
    </recommendedName>
</protein>
<dbReference type="InterPro" id="IPR018484">
    <property type="entry name" value="FGGY_N"/>
</dbReference>
<evidence type="ECO:0000259" key="10">
    <source>
        <dbReference type="Pfam" id="PF00370"/>
    </source>
</evidence>
<dbReference type="InterPro" id="IPR050406">
    <property type="entry name" value="FGGY_Carb_Kinase"/>
</dbReference>
<evidence type="ECO:0000256" key="1">
    <source>
        <dbReference type="ARBA" id="ARBA00009156"/>
    </source>
</evidence>
<organism evidence="12 13">
    <name type="scientific">Bowmanella yangjiangensis</name>
    <dbReference type="NCBI Taxonomy" id="2811230"/>
    <lineage>
        <taxon>Bacteria</taxon>
        <taxon>Pseudomonadati</taxon>
        <taxon>Pseudomonadota</taxon>
        <taxon>Gammaproteobacteria</taxon>
        <taxon>Alteromonadales</taxon>
        <taxon>Alteromonadaceae</taxon>
        <taxon>Bowmanella</taxon>
    </lineage>
</organism>
<keyword evidence="6 8" id="KW-0067">ATP-binding</keyword>
<comment type="catalytic activity">
    <reaction evidence="8 9">
        <text>D-xylulose + ATP = D-xylulose 5-phosphate + ADP + H(+)</text>
        <dbReference type="Rhea" id="RHEA:10964"/>
        <dbReference type="ChEBI" id="CHEBI:15378"/>
        <dbReference type="ChEBI" id="CHEBI:17140"/>
        <dbReference type="ChEBI" id="CHEBI:30616"/>
        <dbReference type="ChEBI" id="CHEBI:57737"/>
        <dbReference type="ChEBI" id="CHEBI:456216"/>
        <dbReference type="EC" id="2.7.1.17"/>
    </reaction>
</comment>
<keyword evidence="3 8" id="KW-0808">Transferase</keyword>
<evidence type="ECO:0000256" key="5">
    <source>
        <dbReference type="ARBA" id="ARBA00022777"/>
    </source>
</evidence>
<evidence type="ECO:0000259" key="11">
    <source>
        <dbReference type="Pfam" id="PF02782"/>
    </source>
</evidence>
<dbReference type="InterPro" id="IPR000577">
    <property type="entry name" value="Carb_kinase_FGGY"/>
</dbReference>
<proteinExistence type="inferred from homology"/>
<comment type="function">
    <text evidence="8">Catalyzes the phosphorylation of D-xylulose to D-xylulose 5-phosphate.</text>
</comment>
<dbReference type="Pfam" id="PF00370">
    <property type="entry name" value="FGGY_N"/>
    <property type="match status" value="1"/>
</dbReference>
<accession>A0ABS3CND2</accession>
<dbReference type="InterPro" id="IPR006000">
    <property type="entry name" value="Xylulokinase"/>
</dbReference>
<dbReference type="Pfam" id="PF02782">
    <property type="entry name" value="FGGY_C"/>
    <property type="match status" value="1"/>
</dbReference>
<keyword evidence="7 8" id="KW-0119">Carbohydrate metabolism</keyword>